<organism evidence="7 8">
    <name type="scientific">Paenibacillus abyssi</name>
    <dbReference type="NCBI Taxonomy" id="1340531"/>
    <lineage>
        <taxon>Bacteria</taxon>
        <taxon>Bacillati</taxon>
        <taxon>Bacillota</taxon>
        <taxon>Bacilli</taxon>
        <taxon>Bacillales</taxon>
        <taxon>Paenibacillaceae</taxon>
        <taxon>Paenibacillus</taxon>
    </lineage>
</organism>
<dbReference type="GO" id="GO:0000166">
    <property type="term" value="F:nucleotide binding"/>
    <property type="evidence" value="ECO:0007669"/>
    <property type="project" value="UniProtKB-KW"/>
</dbReference>
<dbReference type="InterPro" id="IPR011629">
    <property type="entry name" value="CobW-like_C"/>
</dbReference>
<keyword evidence="8" id="KW-1185">Reference proteome</keyword>
<dbReference type="RefSeq" id="WP_188533221.1">
    <property type="nucleotide sequence ID" value="NZ_BMGR01000018.1"/>
</dbReference>
<evidence type="ECO:0000256" key="1">
    <source>
        <dbReference type="ARBA" id="ARBA00022741"/>
    </source>
</evidence>
<dbReference type="InterPro" id="IPR027417">
    <property type="entry name" value="P-loop_NTPase"/>
</dbReference>
<dbReference type="CDD" id="cd03112">
    <property type="entry name" value="CobW-like"/>
    <property type="match status" value="1"/>
</dbReference>
<dbReference type="SUPFAM" id="SSF90002">
    <property type="entry name" value="Hypothetical protein YjiA, C-terminal domain"/>
    <property type="match status" value="1"/>
</dbReference>
<name>A0A917LGJ4_9BACL</name>
<evidence type="ECO:0000313" key="7">
    <source>
        <dbReference type="EMBL" id="GGG22461.1"/>
    </source>
</evidence>
<proteinExistence type="inferred from homology"/>
<dbReference type="Proteomes" id="UP000644756">
    <property type="component" value="Unassembled WGS sequence"/>
</dbReference>
<dbReference type="InterPro" id="IPR036627">
    <property type="entry name" value="CobW-likC_sf"/>
</dbReference>
<comment type="similarity">
    <text evidence="4">Belongs to the SIMIBI class G3E GTPase family. ZNG1 subfamily.</text>
</comment>
<dbReference type="Gene3D" id="3.30.1220.10">
    <property type="entry name" value="CobW-like, C-terminal domain"/>
    <property type="match status" value="1"/>
</dbReference>
<reference evidence="7" key="2">
    <citation type="submission" date="2020-09" db="EMBL/GenBank/DDBJ databases">
        <authorList>
            <person name="Sun Q."/>
            <person name="Zhou Y."/>
        </authorList>
    </citation>
    <scope>NUCLEOTIDE SEQUENCE</scope>
    <source>
        <strain evidence="7">CGMCC 1.12987</strain>
    </source>
</reference>
<dbReference type="InterPro" id="IPR003495">
    <property type="entry name" value="CobW/HypB/UreG_nucleotide-bd"/>
</dbReference>
<protein>
    <submittedName>
        <fullName evidence="7">Cobalamin biosynthesis protein CobW</fullName>
    </submittedName>
</protein>
<gene>
    <name evidence="7" type="ORF">GCM10010916_43890</name>
</gene>
<reference evidence="7" key="1">
    <citation type="journal article" date="2014" name="Int. J. Syst. Evol. Microbiol.">
        <title>Complete genome sequence of Corynebacterium casei LMG S-19264T (=DSM 44701T), isolated from a smear-ripened cheese.</title>
        <authorList>
            <consortium name="US DOE Joint Genome Institute (JGI-PGF)"/>
            <person name="Walter F."/>
            <person name="Albersmeier A."/>
            <person name="Kalinowski J."/>
            <person name="Ruckert C."/>
        </authorList>
    </citation>
    <scope>NUCLEOTIDE SEQUENCE</scope>
    <source>
        <strain evidence="7">CGMCC 1.12987</strain>
    </source>
</reference>
<evidence type="ECO:0000256" key="5">
    <source>
        <dbReference type="ARBA" id="ARBA00049117"/>
    </source>
</evidence>
<dbReference type="GO" id="GO:0005737">
    <property type="term" value="C:cytoplasm"/>
    <property type="evidence" value="ECO:0007669"/>
    <property type="project" value="TreeGrafter"/>
</dbReference>
<sequence>MAIGRKGKIPATIITGFLGAGKTTLLNRILSDSPGKKIAVIINEFGEIGIDNQLVIESKEEVIEMNNGCICCTVRGDLIRIVGTMVENGDAYDHIIVETTGLADPAPVLQSFIVDDVMRANTQLNAVITVVDSKHIVQHWDSTEVEEQLAFADVILLNKTDLVAPQDLDELAQRITKMNAMADILRSENCELDAGSLLHLGKFDLQNALSVDPNFLSEDAHEHDTSVYSISIAEQGAIDSDKLSRWLLEFLQANGNDIYRMKGVLNIDDEDRRYVFQGVHMTLDGRPGRPWGPGELRRNELVFIGRNLDEKAIREGVISCLANVVV</sequence>
<dbReference type="SMART" id="SM00833">
    <property type="entry name" value="CobW_C"/>
    <property type="match status" value="1"/>
</dbReference>
<comment type="catalytic activity">
    <reaction evidence="5">
        <text>GTP + H2O = GDP + phosphate + H(+)</text>
        <dbReference type="Rhea" id="RHEA:19669"/>
        <dbReference type="ChEBI" id="CHEBI:15377"/>
        <dbReference type="ChEBI" id="CHEBI:15378"/>
        <dbReference type="ChEBI" id="CHEBI:37565"/>
        <dbReference type="ChEBI" id="CHEBI:43474"/>
        <dbReference type="ChEBI" id="CHEBI:58189"/>
    </reaction>
    <physiologicalReaction direction="left-to-right" evidence="5">
        <dbReference type="Rhea" id="RHEA:19670"/>
    </physiologicalReaction>
</comment>
<evidence type="ECO:0000256" key="3">
    <source>
        <dbReference type="ARBA" id="ARBA00023186"/>
    </source>
</evidence>
<keyword evidence="1" id="KW-0547">Nucleotide-binding</keyword>
<dbReference type="SUPFAM" id="SSF52540">
    <property type="entry name" value="P-loop containing nucleoside triphosphate hydrolases"/>
    <property type="match status" value="1"/>
</dbReference>
<dbReference type="PANTHER" id="PTHR13748">
    <property type="entry name" value="COBW-RELATED"/>
    <property type="match status" value="1"/>
</dbReference>
<keyword evidence="2" id="KW-0378">Hydrolase</keyword>
<dbReference type="InterPro" id="IPR051316">
    <property type="entry name" value="Zinc-reg_GTPase_activator"/>
</dbReference>
<evidence type="ECO:0000256" key="2">
    <source>
        <dbReference type="ARBA" id="ARBA00022801"/>
    </source>
</evidence>
<dbReference type="AlphaFoldDB" id="A0A917LGJ4"/>
<comment type="caution">
    <text evidence="7">The sequence shown here is derived from an EMBL/GenBank/DDBJ whole genome shotgun (WGS) entry which is preliminary data.</text>
</comment>
<dbReference type="Pfam" id="PF02492">
    <property type="entry name" value="cobW"/>
    <property type="match status" value="1"/>
</dbReference>
<dbReference type="Gene3D" id="3.40.50.300">
    <property type="entry name" value="P-loop containing nucleotide triphosphate hydrolases"/>
    <property type="match status" value="1"/>
</dbReference>
<dbReference type="EMBL" id="BMGR01000018">
    <property type="protein sequence ID" value="GGG22461.1"/>
    <property type="molecule type" value="Genomic_DNA"/>
</dbReference>
<dbReference type="GO" id="GO:0016787">
    <property type="term" value="F:hydrolase activity"/>
    <property type="evidence" value="ECO:0007669"/>
    <property type="project" value="UniProtKB-KW"/>
</dbReference>
<dbReference type="PANTHER" id="PTHR13748:SF62">
    <property type="entry name" value="COBW DOMAIN-CONTAINING PROTEIN"/>
    <property type="match status" value="1"/>
</dbReference>
<evidence type="ECO:0000313" key="8">
    <source>
        <dbReference type="Proteomes" id="UP000644756"/>
    </source>
</evidence>
<accession>A0A917LGJ4</accession>
<keyword evidence="3" id="KW-0143">Chaperone</keyword>
<feature type="domain" description="CobW C-terminal" evidence="6">
    <location>
        <begin position="227"/>
        <end position="321"/>
    </location>
</feature>
<evidence type="ECO:0000256" key="4">
    <source>
        <dbReference type="ARBA" id="ARBA00034320"/>
    </source>
</evidence>
<dbReference type="Pfam" id="PF07683">
    <property type="entry name" value="CobW_C"/>
    <property type="match status" value="1"/>
</dbReference>
<evidence type="ECO:0000259" key="6">
    <source>
        <dbReference type="SMART" id="SM00833"/>
    </source>
</evidence>